<dbReference type="SMART" id="SM00086">
    <property type="entry name" value="PAC"/>
    <property type="match status" value="3"/>
</dbReference>
<dbReference type="Gene3D" id="1.10.10.10">
    <property type="entry name" value="Winged helix-like DNA-binding domain superfamily/Winged helix DNA-binding domain"/>
    <property type="match status" value="1"/>
</dbReference>
<protein>
    <submittedName>
        <fullName evidence="2">PAS domain S-box-containing protein</fullName>
    </submittedName>
</protein>
<dbReference type="CDD" id="cd00130">
    <property type="entry name" value="PAS"/>
    <property type="match status" value="1"/>
</dbReference>
<feature type="domain" description="PAS" evidence="1">
    <location>
        <begin position="351"/>
        <end position="421"/>
    </location>
</feature>
<dbReference type="Pfam" id="PF00989">
    <property type="entry name" value="PAS"/>
    <property type="match status" value="1"/>
</dbReference>
<dbReference type="GO" id="GO:0003677">
    <property type="term" value="F:DNA binding"/>
    <property type="evidence" value="ECO:0007669"/>
    <property type="project" value="InterPro"/>
</dbReference>
<dbReference type="Pfam" id="PF13426">
    <property type="entry name" value="PAS_9"/>
    <property type="match status" value="1"/>
</dbReference>
<name>A0A1H9WUP4_9PSEU</name>
<dbReference type="NCBIfam" id="TIGR00229">
    <property type="entry name" value="sensory_box"/>
    <property type="match status" value="1"/>
</dbReference>
<gene>
    <name evidence="2" type="ORF">SAMN04488000_12496</name>
</gene>
<dbReference type="InterPro" id="IPR035965">
    <property type="entry name" value="PAS-like_dom_sf"/>
</dbReference>
<evidence type="ECO:0000313" key="2">
    <source>
        <dbReference type="EMBL" id="SES37123.1"/>
    </source>
</evidence>
<dbReference type="SMART" id="SM00421">
    <property type="entry name" value="HTH_LUXR"/>
    <property type="match status" value="1"/>
</dbReference>
<dbReference type="AlphaFoldDB" id="A0A1H9WUP4"/>
<dbReference type="InterPro" id="IPR036388">
    <property type="entry name" value="WH-like_DNA-bd_sf"/>
</dbReference>
<dbReference type="InterPro" id="IPR000792">
    <property type="entry name" value="Tscrpt_reg_LuxR_C"/>
</dbReference>
<dbReference type="SUPFAM" id="SSF55785">
    <property type="entry name" value="PYP-like sensor domain (PAS domain)"/>
    <property type="match status" value="3"/>
</dbReference>
<keyword evidence="3" id="KW-1185">Reference proteome</keyword>
<dbReference type="PANTHER" id="PTHR44757">
    <property type="entry name" value="DIGUANYLATE CYCLASE DGCP"/>
    <property type="match status" value="1"/>
</dbReference>
<dbReference type="InterPro" id="IPR016032">
    <property type="entry name" value="Sig_transdc_resp-reg_C-effctor"/>
</dbReference>
<dbReference type="EMBL" id="FOFV01000024">
    <property type="protein sequence ID" value="SES37123.1"/>
    <property type="molecule type" value="Genomic_DNA"/>
</dbReference>
<dbReference type="RefSeq" id="WP_177230153.1">
    <property type="nucleotide sequence ID" value="NZ_FOFV01000024.1"/>
</dbReference>
<dbReference type="InterPro" id="IPR013767">
    <property type="entry name" value="PAS_fold"/>
</dbReference>
<accession>A0A1H9WUP4</accession>
<dbReference type="PANTHER" id="PTHR44757:SF2">
    <property type="entry name" value="BIOFILM ARCHITECTURE MAINTENANCE PROTEIN MBAA"/>
    <property type="match status" value="1"/>
</dbReference>
<evidence type="ECO:0000259" key="1">
    <source>
        <dbReference type="PROSITE" id="PS50112"/>
    </source>
</evidence>
<dbReference type="InterPro" id="IPR001610">
    <property type="entry name" value="PAC"/>
</dbReference>
<dbReference type="SUPFAM" id="SSF46894">
    <property type="entry name" value="C-terminal effector domain of the bipartite response regulators"/>
    <property type="match status" value="1"/>
</dbReference>
<dbReference type="PROSITE" id="PS50112">
    <property type="entry name" value="PAS"/>
    <property type="match status" value="1"/>
</dbReference>
<sequence length="586" mass="64499">MRTGAVPREALFDVLRLPAPLMAEVRDGGGAVVWRHTARDDVEFERSAEVVEAERRVAGGGSPEVVVVRSRKPDGSTGWVELRMFGVESGEDGHLVACSVQDVTEHRFAVEQMKLLLDRLPVVFTVTDLTGRVRVVTGSTLFSPQLNGEGERVDQLVPVGHPAREEVLRIFRTALGGRDADGRYLWNGRWTQGYAVPQRCGDQVVGVLGVAIDVHDLVTADHARYSAEARFRLFMDRSPATAAIRDENGDYTWLNEAARRAYQVPDSVHPPFAASAAFAPVVANAMDVMHARLKESGGAETRVWRIPLAQGEVHIFGHRFAFTDAEGRYLEGNIGLDLTERVLADRELVRWRDRYQALFDRAPIPMLVLSETGIVLDANPALCEIFSARLSELRGQAVADFHETDDTPDAEEQIAALLSGNRRAVAFARRYRTRDGRVVHAAVTCVLVPGEEDGSSSVVAILRPRRTASEEIRPILLTDNEIVVLEIKALGLSNEETAGRLGITRRGVDYQLRSLARKLRCANNSSLMIATAYHLGVLDQQRWPPRVRSRFRAAAGGALDGRTPVQPPASVLARHLTGTPPPVPDR</sequence>
<dbReference type="Proteomes" id="UP000199503">
    <property type="component" value="Unassembled WGS sequence"/>
</dbReference>
<dbReference type="GO" id="GO:0006355">
    <property type="term" value="P:regulation of DNA-templated transcription"/>
    <property type="evidence" value="ECO:0007669"/>
    <property type="project" value="InterPro"/>
</dbReference>
<proteinExistence type="predicted"/>
<dbReference type="Gene3D" id="3.30.450.20">
    <property type="entry name" value="PAS domain"/>
    <property type="match status" value="2"/>
</dbReference>
<dbReference type="InterPro" id="IPR052155">
    <property type="entry name" value="Biofilm_reg_signaling"/>
</dbReference>
<dbReference type="InterPro" id="IPR000014">
    <property type="entry name" value="PAS"/>
</dbReference>
<dbReference type="Pfam" id="PF00196">
    <property type="entry name" value="GerE"/>
    <property type="match status" value="1"/>
</dbReference>
<evidence type="ECO:0000313" key="3">
    <source>
        <dbReference type="Proteomes" id="UP000199503"/>
    </source>
</evidence>
<organism evidence="2 3">
    <name type="scientific">Lentzea albida</name>
    <dbReference type="NCBI Taxonomy" id="65499"/>
    <lineage>
        <taxon>Bacteria</taxon>
        <taxon>Bacillati</taxon>
        <taxon>Actinomycetota</taxon>
        <taxon>Actinomycetes</taxon>
        <taxon>Pseudonocardiales</taxon>
        <taxon>Pseudonocardiaceae</taxon>
        <taxon>Lentzea</taxon>
    </lineage>
</organism>
<dbReference type="STRING" id="65499.SAMN04488000_12496"/>
<dbReference type="SMART" id="SM00091">
    <property type="entry name" value="PAS"/>
    <property type="match status" value="2"/>
</dbReference>
<reference evidence="3" key="1">
    <citation type="submission" date="2016-10" db="EMBL/GenBank/DDBJ databases">
        <authorList>
            <person name="Varghese N."/>
            <person name="Submissions S."/>
        </authorList>
    </citation>
    <scope>NUCLEOTIDE SEQUENCE [LARGE SCALE GENOMIC DNA]</scope>
    <source>
        <strain evidence="3">DSM 44437</strain>
    </source>
</reference>